<keyword evidence="2" id="KW-1185">Reference proteome</keyword>
<name>A0A7Z7IIS6_9MYCO</name>
<reference evidence="1 2" key="1">
    <citation type="submission" date="2017-10" db="EMBL/GenBank/DDBJ databases">
        <authorList>
            <consortium name="Urmite Genomes"/>
        </authorList>
    </citation>
    <scope>NUCLEOTIDE SEQUENCE [LARGE SCALE GENOMIC DNA]</scope>
    <source>
        <strain evidence="1 2">FB-527</strain>
    </source>
</reference>
<proteinExistence type="predicted"/>
<evidence type="ECO:0000313" key="1">
    <source>
        <dbReference type="EMBL" id="SOJ54264.1"/>
    </source>
</evidence>
<comment type="caution">
    <text evidence="1">The sequence shown here is derived from an EMBL/GenBank/DDBJ whole genome shotgun (WGS) entry which is preliminary data.</text>
</comment>
<dbReference type="EMBL" id="OCTY01000002">
    <property type="protein sequence ID" value="SOJ54264.1"/>
    <property type="molecule type" value="Genomic_DNA"/>
</dbReference>
<accession>A0A7Z7IIS6</accession>
<dbReference type="Proteomes" id="UP000554965">
    <property type="component" value="Unassembled WGS sequence"/>
</dbReference>
<sequence>MQIASDAAAHFGQRVIAELHQVTTRTHRFASAQYSQRGFPRRVSVNEDREQ</sequence>
<protein>
    <submittedName>
        <fullName evidence="1">Uncharacterized protein</fullName>
    </submittedName>
</protein>
<dbReference type="AlphaFoldDB" id="A0A7Z7IIS6"/>
<organism evidence="1 2">
    <name type="scientific">Mycobacterium simulans</name>
    <dbReference type="NCBI Taxonomy" id="627089"/>
    <lineage>
        <taxon>Bacteria</taxon>
        <taxon>Bacillati</taxon>
        <taxon>Actinomycetota</taxon>
        <taxon>Actinomycetes</taxon>
        <taxon>Mycobacteriales</taxon>
        <taxon>Mycobacteriaceae</taxon>
        <taxon>Mycobacterium</taxon>
    </lineage>
</organism>
<evidence type="ECO:0000313" key="2">
    <source>
        <dbReference type="Proteomes" id="UP000554965"/>
    </source>
</evidence>
<gene>
    <name evidence="1" type="ORF">MSIMFB_01763</name>
</gene>